<keyword evidence="5 7" id="KW-0424">Laminin EGF-like domain</keyword>
<dbReference type="CDD" id="cd00055">
    <property type="entry name" value="EGF_Lam"/>
    <property type="match status" value="1"/>
</dbReference>
<dbReference type="PANTHER" id="PTHR10574">
    <property type="entry name" value="NETRIN/LAMININ-RELATED"/>
    <property type="match status" value="1"/>
</dbReference>
<accession>A0A7J6AXZ3</accession>
<evidence type="ECO:0000256" key="3">
    <source>
        <dbReference type="ARBA" id="ARBA00023157"/>
    </source>
</evidence>
<dbReference type="FunFam" id="2.10.25.10:FF:000502">
    <property type="entry name" value="Netrin G1"/>
    <property type="match status" value="1"/>
</dbReference>
<evidence type="ECO:0000256" key="6">
    <source>
        <dbReference type="PROSITE-ProRule" id="PRU00076"/>
    </source>
</evidence>
<dbReference type="SMART" id="SM00180">
    <property type="entry name" value="EGF_Lam"/>
    <property type="match status" value="2"/>
</dbReference>
<proteinExistence type="predicted"/>
<dbReference type="PROSITE" id="PS00022">
    <property type="entry name" value="EGF_1"/>
    <property type="match status" value="1"/>
</dbReference>
<evidence type="ECO:0000313" key="12">
    <source>
        <dbReference type="Proteomes" id="UP000593565"/>
    </source>
</evidence>
<comment type="caution">
    <text evidence="6">Lacks conserved residue(s) required for the propagation of feature annotation.</text>
</comment>
<dbReference type="Gene3D" id="2.10.25.10">
    <property type="entry name" value="Laminin"/>
    <property type="match status" value="3"/>
</dbReference>
<dbReference type="PROSITE" id="PS01248">
    <property type="entry name" value="EGF_LAM_1"/>
    <property type="match status" value="2"/>
</dbReference>
<dbReference type="PROSITE" id="PS01186">
    <property type="entry name" value="EGF_2"/>
    <property type="match status" value="1"/>
</dbReference>
<dbReference type="Pfam" id="PF24973">
    <property type="entry name" value="EGF_LMN_ATRN"/>
    <property type="match status" value="1"/>
</dbReference>
<evidence type="ECO:0000259" key="10">
    <source>
        <dbReference type="PROSITE" id="PS50027"/>
    </source>
</evidence>
<keyword evidence="3 6" id="KW-1015">Disulfide bond</keyword>
<dbReference type="FunFam" id="2.10.25.10:FF:000112">
    <property type="entry name" value="Netrin G1"/>
    <property type="match status" value="1"/>
</dbReference>
<evidence type="ECO:0000256" key="1">
    <source>
        <dbReference type="ARBA" id="ARBA00022729"/>
    </source>
</evidence>
<dbReference type="Pfam" id="PF00053">
    <property type="entry name" value="EGF_laminin"/>
    <property type="match status" value="1"/>
</dbReference>
<evidence type="ECO:0000256" key="8">
    <source>
        <dbReference type="SAM" id="Phobius"/>
    </source>
</evidence>
<dbReference type="SUPFAM" id="SSF57196">
    <property type="entry name" value="EGF/Laminin"/>
    <property type="match status" value="2"/>
</dbReference>
<keyword evidence="4" id="KW-0325">Glycoprotein</keyword>
<dbReference type="Pfam" id="PF00008">
    <property type="entry name" value="EGF"/>
    <property type="match status" value="1"/>
</dbReference>
<dbReference type="Proteomes" id="UP000593565">
    <property type="component" value="Unassembled WGS sequence"/>
</dbReference>
<organism evidence="11 12">
    <name type="scientific">Ameiurus melas</name>
    <name type="common">Black bullhead</name>
    <name type="synonym">Silurus melas</name>
    <dbReference type="NCBI Taxonomy" id="219545"/>
    <lineage>
        <taxon>Eukaryota</taxon>
        <taxon>Metazoa</taxon>
        <taxon>Chordata</taxon>
        <taxon>Craniata</taxon>
        <taxon>Vertebrata</taxon>
        <taxon>Euteleostomi</taxon>
        <taxon>Actinopterygii</taxon>
        <taxon>Neopterygii</taxon>
        <taxon>Teleostei</taxon>
        <taxon>Ostariophysi</taxon>
        <taxon>Siluriformes</taxon>
        <taxon>Ictaluridae</taxon>
        <taxon>Ameiurus</taxon>
    </lineage>
</organism>
<evidence type="ECO:0000256" key="2">
    <source>
        <dbReference type="ARBA" id="ARBA00022737"/>
    </source>
</evidence>
<dbReference type="InterPro" id="IPR056863">
    <property type="entry name" value="LMN_ATRN_NET-like_EGF"/>
</dbReference>
<dbReference type="InterPro" id="IPR002049">
    <property type="entry name" value="LE_dom"/>
</dbReference>
<evidence type="ECO:0000256" key="5">
    <source>
        <dbReference type="ARBA" id="ARBA00023292"/>
    </source>
</evidence>
<keyword evidence="1" id="KW-0732">Signal</keyword>
<dbReference type="SMART" id="SM00181">
    <property type="entry name" value="EGF"/>
    <property type="match status" value="2"/>
</dbReference>
<dbReference type="PROSITE" id="PS50027">
    <property type="entry name" value="EGF_LAM_2"/>
    <property type="match status" value="1"/>
</dbReference>
<dbReference type="InterPro" id="IPR000742">
    <property type="entry name" value="EGF"/>
</dbReference>
<keyword evidence="2" id="KW-0677">Repeat</keyword>
<feature type="disulfide bond" evidence="7">
    <location>
        <begin position="88"/>
        <end position="100"/>
    </location>
</feature>
<comment type="caution">
    <text evidence="11">The sequence shown here is derived from an EMBL/GenBank/DDBJ whole genome shotgun (WGS) entry which is preliminary data.</text>
</comment>
<keyword evidence="12" id="KW-1185">Reference proteome</keyword>
<feature type="disulfide bond" evidence="6">
    <location>
        <begin position="156"/>
        <end position="165"/>
    </location>
</feature>
<keyword evidence="8" id="KW-0472">Membrane</keyword>
<evidence type="ECO:0000259" key="9">
    <source>
        <dbReference type="PROSITE" id="PS50026"/>
    </source>
</evidence>
<sequence>MPASIFYFHVPIGVKTNPTRCNFQSYDAVEDCECFGHSNRCSYIELLNTVICVSCKHNTRGQHCQLCKLGFYRNASAELDDENVCIDCNCNPLGSESDRCNGTGFCKCKSGATGSKCHLCLPGYLWDNGCKSRVCDDELLRCQNGGVCVNNVRCQCAQGYSGLLCEKVRCDSEAGCGSSDSAQTSVPSSVIIILLMVLLLLSSAWALTL</sequence>
<protein>
    <submittedName>
        <fullName evidence="11">Uncharacterized protein</fullName>
    </submittedName>
</protein>
<feature type="domain" description="Laminin EGF-like" evidence="10">
    <location>
        <begin position="88"/>
        <end position="132"/>
    </location>
</feature>
<dbReference type="InterPro" id="IPR050440">
    <property type="entry name" value="Laminin/Netrin_ECM"/>
</dbReference>
<dbReference type="GO" id="GO:0007409">
    <property type="term" value="P:axonogenesis"/>
    <property type="evidence" value="ECO:0007669"/>
    <property type="project" value="TreeGrafter"/>
</dbReference>
<keyword evidence="6" id="KW-0245">EGF-like domain</keyword>
<gene>
    <name evidence="11" type="ORF">AMELA_G00074240</name>
</gene>
<evidence type="ECO:0000313" key="11">
    <source>
        <dbReference type="EMBL" id="KAF4087753.1"/>
    </source>
</evidence>
<keyword evidence="8" id="KW-0812">Transmembrane</keyword>
<feature type="transmembrane region" description="Helical" evidence="8">
    <location>
        <begin position="186"/>
        <end position="207"/>
    </location>
</feature>
<dbReference type="PROSITE" id="PS50026">
    <property type="entry name" value="EGF_3"/>
    <property type="match status" value="1"/>
</dbReference>
<dbReference type="EMBL" id="JAAGNN010000006">
    <property type="protein sequence ID" value="KAF4087753.1"/>
    <property type="molecule type" value="Genomic_DNA"/>
</dbReference>
<dbReference type="FunFam" id="2.10.25.10:FF:000180">
    <property type="entry name" value="Netrin G2"/>
    <property type="match status" value="1"/>
</dbReference>
<name>A0A7J6AXZ3_AMEME</name>
<feature type="domain" description="EGF-like" evidence="9">
    <location>
        <begin position="131"/>
        <end position="166"/>
    </location>
</feature>
<dbReference type="GO" id="GO:0009888">
    <property type="term" value="P:tissue development"/>
    <property type="evidence" value="ECO:0007669"/>
    <property type="project" value="TreeGrafter"/>
</dbReference>
<evidence type="ECO:0000256" key="4">
    <source>
        <dbReference type="ARBA" id="ARBA00023180"/>
    </source>
</evidence>
<evidence type="ECO:0000256" key="7">
    <source>
        <dbReference type="PROSITE-ProRule" id="PRU00460"/>
    </source>
</evidence>
<dbReference type="PANTHER" id="PTHR10574:SF28">
    <property type="entry name" value="NETRIN-G1"/>
    <property type="match status" value="1"/>
</dbReference>
<feature type="disulfide bond" evidence="7">
    <location>
        <begin position="108"/>
        <end position="117"/>
    </location>
</feature>
<dbReference type="GO" id="GO:0009887">
    <property type="term" value="P:animal organ morphogenesis"/>
    <property type="evidence" value="ECO:0007669"/>
    <property type="project" value="TreeGrafter"/>
</dbReference>
<dbReference type="AlphaFoldDB" id="A0A7J6AXZ3"/>
<keyword evidence="8" id="KW-1133">Transmembrane helix</keyword>
<reference evidence="11 12" key="1">
    <citation type="submission" date="2020-02" db="EMBL/GenBank/DDBJ databases">
        <title>A chromosome-scale genome assembly of the black bullhead catfish (Ameiurus melas).</title>
        <authorList>
            <person name="Wen M."/>
            <person name="Zham M."/>
            <person name="Cabau C."/>
            <person name="Klopp C."/>
            <person name="Donnadieu C."/>
            <person name="Roques C."/>
            <person name="Bouchez O."/>
            <person name="Lampietro C."/>
            <person name="Jouanno E."/>
            <person name="Herpin A."/>
            <person name="Louis A."/>
            <person name="Berthelot C."/>
            <person name="Parey E."/>
            <person name="Roest-Crollius H."/>
            <person name="Braasch I."/>
            <person name="Postlethwait J."/>
            <person name="Robinson-Rechavi M."/>
            <person name="Echchiki A."/>
            <person name="Begum T."/>
            <person name="Montfort J."/>
            <person name="Schartl M."/>
            <person name="Bobe J."/>
            <person name="Guiguen Y."/>
        </authorList>
    </citation>
    <scope>NUCLEOTIDE SEQUENCE [LARGE SCALE GENOMIC DNA]</scope>
    <source>
        <strain evidence="11">M_S1</strain>
        <tissue evidence="11">Blood</tissue>
    </source>
</reference>